<dbReference type="Proteomes" id="UP000805649">
    <property type="component" value="Unassembled WGS sequence"/>
</dbReference>
<evidence type="ECO:0000313" key="1">
    <source>
        <dbReference type="EMBL" id="KAL0935770.1"/>
    </source>
</evidence>
<name>A0ACC3YUZ7_COLTU</name>
<evidence type="ECO:0000313" key="2">
    <source>
        <dbReference type="Proteomes" id="UP000805649"/>
    </source>
</evidence>
<protein>
    <submittedName>
        <fullName evidence="1">KR domain-containing protein</fullName>
    </submittedName>
</protein>
<gene>
    <name evidence="1" type="ORF">CTRU02_210361</name>
</gene>
<reference evidence="1 2" key="1">
    <citation type="journal article" date="2020" name="Phytopathology">
        <title>Genome Sequence Resources of Colletotrichum truncatum, C. plurivorum, C. musicola, and C. sojae: Four Species Pathogenic to Soybean (Glycine max).</title>
        <authorList>
            <person name="Rogerio F."/>
            <person name="Boufleur T.R."/>
            <person name="Ciampi-Guillardi M."/>
            <person name="Sukno S.A."/>
            <person name="Thon M.R."/>
            <person name="Massola Junior N.S."/>
            <person name="Baroncelli R."/>
        </authorList>
    </citation>
    <scope>NUCLEOTIDE SEQUENCE [LARGE SCALE GENOMIC DNA]</scope>
    <source>
        <strain evidence="1 2">CMES1059</strain>
    </source>
</reference>
<accession>A0ACC3YUZ7</accession>
<keyword evidence="2" id="KW-1185">Reference proteome</keyword>
<organism evidence="1 2">
    <name type="scientific">Colletotrichum truncatum</name>
    <name type="common">Anthracnose fungus</name>
    <name type="synonym">Colletotrichum capsici</name>
    <dbReference type="NCBI Taxonomy" id="5467"/>
    <lineage>
        <taxon>Eukaryota</taxon>
        <taxon>Fungi</taxon>
        <taxon>Dikarya</taxon>
        <taxon>Ascomycota</taxon>
        <taxon>Pezizomycotina</taxon>
        <taxon>Sordariomycetes</taxon>
        <taxon>Hypocreomycetidae</taxon>
        <taxon>Glomerellales</taxon>
        <taxon>Glomerellaceae</taxon>
        <taxon>Colletotrichum</taxon>
        <taxon>Colletotrichum truncatum species complex</taxon>
    </lineage>
</organism>
<proteinExistence type="predicted"/>
<sequence>MAPGIISSTNGDAFDESLPVPVGHSVLNGSKGTHLNGTHNHATSNGHSGYLNGDRPAGDVLNGIGKSNGVEILNDLTNGNGAATPALSESNPDIPIAICGMACRLPGGLHTPQQLWEFLLAKGDAKSVVPESRYNVEAFYDPSGRPGTVKTRHGYFLDVDLTKVDGAFSSFVRGSLERMDPHHIQMMEVARESLEDAGVTGWRGSLIGCYVGSFGEDWIEMNAKENQPYGVYRTTGSGDFMLSNHVSYELDIKGPSMTVRTACSAAMVALHEACRAIRRGDCSSAIVGGANLILAPGMTQAMSEQGVLSPEGSCKTFSADADGYGRGEAVSALYIKPLDAALRDGNPVRAIIKQTATNADGKTQGVSMPSTESHEALIRKAYELAGIDDFSKTTFVECHGTGTPTGDPIETNAVARVFGTKERELYIGSVKPNLGHSEGASGLTSIIKVVMALENRVIPPNIKFSQPNPNIPFKESNLVVPVDPTPWPKDRYERASINSFGIGGTNAHAILESARSYGVEPLDSTSSPLSTLGQEAQASDDEPQLLLYSANSSSSLKTTVDNFQSFVESNPDKLSRLAYTLANGREHLSHRAFAIATKSGDSVVSAFVRAPQNSPDVVMVFTGQGAQWPAMGTELLQQDNSVFRSTIRSLDAALKETLLTKPEWSIERELLKVGKQSRMDLAEVSQPLCTAVQVALVDTLASVGIRPTAVVGHSSGEIAGAYAAGALTAREAIIVAWLRGVAAKMQQRAGSMAAVGLGWDDVKLYLAGTTAAVACENSPHSVTISGDTPAVEAVLAKIKQSRPGGKDVLARLLKIDKAYHSYHMAEVGEWYRKALEDHNIVAGGARSCLFYSSVTGKLLQPSESLGPEYWKSNLESPVLFSTAVSQILQNPELAQQQPNRSVLLEVGPHSAMAGPLRQITANAVPPVTLPYVSAMIRSRNCVESYLTAIGKLHQLNVKIDLGSLLPRGSGTNPFLPDLPRYAWDHEETAWWESRTSKEWRLRKHPYHELLGIRTTESTDLEPTWRNVFHVEQSPWVRDHIIAENVVFPFAGYMAMAAEAARQITGLEDGYALRHVIVSTALVVTDGKPLELLTTLRPVRLTDSLDSKWWEFSIASHNGVLWTKHCTGQVQSLSRTVDGGDGGGIPAVPGDDARHSMTRTLGTRKAYGIMQEVGLRYGPFFQALQNIRTGTLDRSAAAEVEVPKLEGGAAQQPYHLHPIMLDACLQILSVAATKGYTQKMSMAIPTLVEELKVYRSTSDVELSSEAEISSLGAITGSCRCFTAGGEVVLDMSGARLAPLPGEGSEERAKDSHSTARYSWGPHVDFLDELSLVDTPKTEDRELYLPALDEMTQLCLVYAQRRLSNLQTMLPFMERYAAWIREQASRADASLIEMEDWALFEAIKAKLLALHDTAAAGAALAVFKILSSITSIFQGRDSASNVLLADDSLAKVKALRDTAFDTSRLLRQLARSRPDLRVLELEAGMGTHTAEALRSLVYENGGPIMYSTYTFTDLSSGVVTAAKERFKAAANMQYKTLDISQPLEEQGFAADNEPGYDVIIATNVMHATPKLSESLANLRRLLRPDGRVLLQEFSSGSSKWLNFVMGAVPRWWSGVTDGRVEEPYIDLASWNKVLSGADLAVSVSMPDSPREDLQQNNLMIIRHAETVAKSPSGREVTLLCRTSSENPLVVDELKKELGRVGFVVTQRNLGDEVPQGEDVIALLDQQDAFFDGIDEKRYEAFKNLVRTASASGSGIFWITRLCQVAPYESPLHAQVIGTARTLRSEADVAFATCEVDDVGASAGSIATVFRHFATAREAKAATAKDDPTALDPDYEYAIVDNVVHTGRFYPFSLADELQCADAGDRVVLDTKKPGLLAALTWNRRVSTPLEGNLVEVKVSAAGLNFRDVLSANGIVDMPEEGFGLEASGVVSAVGPDVKHLRAGDRVFLLNRGSFSTSITIPEELCEKIPDGLSLEDAATMPCVYATAIYSLFNIGRLQRGQSVLIHSACGGVGIAAIQLARMAGAVIYTTVGSEEKVKYLMDTFNIPREHIFNSRDKSFVEGIKSVTNGNGVDLALNSLSGELLHATWRCVAEFGIMVEIGKRDLLGSGRLEMDVFLANRSYCCVDLDQLCFKRRTICKELLQRVVECYNDGYIQPVRPVTVFSAGKVREAFRFMQQGLHMGKIVIKIRETPDADPEEELVAATRKREVSLGGSGGDNGSADASYLLVGGLGGLGQGVSRWLVERGARHLVYLSRSAGSKDEDKLFIEELRSMGARVTLVKGDVCEGADVRRAVEAAGGKECLRGVMQMSMVLRDRSWDGMTLEEWQQAVAPKVQGTWNLHLATQDCTSLDFFVLFSSISGIVGQPGQANYAAANTFLDSFARWRLTQGLPASSVDIGAVDDIGVISNNETLRRAMKTTGAYMINEAELMEAIGASVLLKEGPATGTNFVLGLASTTPLTSSSNRSLWKKDMRMAVYRNISTGEDGSGPGGSSSSEALKIWLKSARGGDEGLLKEEGAVDFLAREIGKKLFTLVLRPEDEIQTSVALADLGMDSLVAIEMRSWWRATFGFNISMLELLGMGNLEALAAFAIDGMLKALQE</sequence>
<comment type="caution">
    <text evidence="1">The sequence shown here is derived from an EMBL/GenBank/DDBJ whole genome shotgun (WGS) entry which is preliminary data.</text>
</comment>
<dbReference type="EMBL" id="VUJX02000006">
    <property type="protein sequence ID" value="KAL0935770.1"/>
    <property type="molecule type" value="Genomic_DNA"/>
</dbReference>